<accession>A0A918QAC2</accession>
<evidence type="ECO:0000313" key="1">
    <source>
        <dbReference type="EMBL" id="GGZ39158.1"/>
    </source>
</evidence>
<keyword evidence="2" id="KW-1185">Reference proteome</keyword>
<dbReference type="AlphaFoldDB" id="A0A918QAC2"/>
<reference evidence="1" key="1">
    <citation type="journal article" date="2014" name="Int. J. Syst. Evol. Microbiol.">
        <title>Complete genome sequence of Corynebacterium casei LMG S-19264T (=DSM 44701T), isolated from a smear-ripened cheese.</title>
        <authorList>
            <consortium name="US DOE Joint Genome Institute (JGI-PGF)"/>
            <person name="Walter F."/>
            <person name="Albersmeier A."/>
            <person name="Kalinowski J."/>
            <person name="Ruckert C."/>
        </authorList>
    </citation>
    <scope>NUCLEOTIDE SEQUENCE</scope>
    <source>
        <strain evidence="1">JCM 4988</strain>
    </source>
</reference>
<dbReference type="EMBL" id="BMWG01000011">
    <property type="protein sequence ID" value="GGZ39158.1"/>
    <property type="molecule type" value="Genomic_DNA"/>
</dbReference>
<dbReference type="Proteomes" id="UP000630936">
    <property type="component" value="Unassembled WGS sequence"/>
</dbReference>
<organism evidence="1 2">
    <name type="scientific">Streptomyces inusitatus</name>
    <dbReference type="NCBI Taxonomy" id="68221"/>
    <lineage>
        <taxon>Bacteria</taxon>
        <taxon>Bacillati</taxon>
        <taxon>Actinomycetota</taxon>
        <taxon>Actinomycetes</taxon>
        <taxon>Kitasatosporales</taxon>
        <taxon>Streptomycetaceae</taxon>
        <taxon>Streptomyces</taxon>
    </lineage>
</organism>
<reference evidence="1" key="2">
    <citation type="submission" date="2020-09" db="EMBL/GenBank/DDBJ databases">
        <authorList>
            <person name="Sun Q."/>
            <person name="Ohkuma M."/>
        </authorList>
    </citation>
    <scope>NUCLEOTIDE SEQUENCE</scope>
    <source>
        <strain evidence="1">JCM 4988</strain>
    </source>
</reference>
<name>A0A918QAC2_9ACTN</name>
<comment type="caution">
    <text evidence="1">The sequence shown here is derived from an EMBL/GenBank/DDBJ whole genome shotgun (WGS) entry which is preliminary data.</text>
</comment>
<proteinExistence type="predicted"/>
<dbReference type="RefSeq" id="WP_190124185.1">
    <property type="nucleotide sequence ID" value="NZ_BMWG01000011.1"/>
</dbReference>
<evidence type="ECO:0000313" key="2">
    <source>
        <dbReference type="Proteomes" id="UP000630936"/>
    </source>
</evidence>
<gene>
    <name evidence="1" type="ORF">GCM10010387_36570</name>
</gene>
<protein>
    <submittedName>
        <fullName evidence="1">Uncharacterized protein</fullName>
    </submittedName>
</protein>
<sequence length="250" mass="26717">MAAHRSRSAPPAAGSSQARSAISALIAAPTPSGSRPSRRTFIGVPLSGMAWYIHGAHPLGDTAFRVRLHSPGHPAEPADSLLVGLPLPASAAEDRGWWWYVGALRRITCLISKTRIPLAYGDDGVAVVDAAAVLEQESFPDEPEATVEDGVDYVIGDLRGDALWHEAPASAVPGLYRIVGFDLRTSDTLCVYPSHQNRVIGIDLAVRDSETGRPRTVGWWASAKLMALLRPEDPESLAVHKVPGTEGPRL</sequence>